<sequence length="165" mass="17786">MKARFSFLLVLLVTACSSDQPDGSYDALFNTPSSTNNTPNSIRGLWVAHVARNENDGVDADIDARMFVSESSVMLACRCRYPDNTVLTAGVTVGAHILDADTELITTNDAENAPASGNHTCRIVVKAGTLGYHIRGRELEFQGDGLPYPQFATSKYVPPFAKASD</sequence>
<protein>
    <recommendedName>
        <fullName evidence="3">Lipoprotein</fullName>
    </recommendedName>
</protein>
<accession>A0ABZ2KYZ1</accession>
<name>A0ABZ2KYZ1_9BACT</name>
<dbReference type="Proteomes" id="UP001374803">
    <property type="component" value="Chromosome"/>
</dbReference>
<evidence type="ECO:0000313" key="2">
    <source>
        <dbReference type="Proteomes" id="UP001374803"/>
    </source>
</evidence>
<evidence type="ECO:0008006" key="3">
    <source>
        <dbReference type="Google" id="ProtNLM"/>
    </source>
</evidence>
<dbReference type="EMBL" id="CP089983">
    <property type="protein sequence ID" value="WXB02534.1"/>
    <property type="molecule type" value="Genomic_DNA"/>
</dbReference>
<evidence type="ECO:0000313" key="1">
    <source>
        <dbReference type="EMBL" id="WXB02534.1"/>
    </source>
</evidence>
<reference evidence="1" key="1">
    <citation type="submission" date="2021-12" db="EMBL/GenBank/DDBJ databases">
        <title>Discovery of the Pendulisporaceae a myxobacterial family with distinct sporulation behavior and unique specialized metabolism.</title>
        <authorList>
            <person name="Garcia R."/>
            <person name="Popoff A."/>
            <person name="Bader C.D."/>
            <person name="Loehr J."/>
            <person name="Walesch S."/>
            <person name="Walt C."/>
            <person name="Boldt J."/>
            <person name="Bunk B."/>
            <person name="Haeckl F.J.F.P.J."/>
            <person name="Gunesch A.P."/>
            <person name="Birkelbach J."/>
            <person name="Nuebel U."/>
            <person name="Pietschmann T."/>
            <person name="Bach T."/>
            <person name="Mueller R."/>
        </authorList>
    </citation>
    <scope>NUCLEOTIDE SEQUENCE</scope>
    <source>
        <strain evidence="1">MSr11367</strain>
    </source>
</reference>
<dbReference type="PROSITE" id="PS51257">
    <property type="entry name" value="PROKAR_LIPOPROTEIN"/>
    <property type="match status" value="1"/>
</dbReference>
<organism evidence="1 2">
    <name type="scientific">Pendulispora rubella</name>
    <dbReference type="NCBI Taxonomy" id="2741070"/>
    <lineage>
        <taxon>Bacteria</taxon>
        <taxon>Pseudomonadati</taxon>
        <taxon>Myxococcota</taxon>
        <taxon>Myxococcia</taxon>
        <taxon>Myxococcales</taxon>
        <taxon>Sorangiineae</taxon>
        <taxon>Pendulisporaceae</taxon>
        <taxon>Pendulispora</taxon>
    </lineage>
</organism>
<gene>
    <name evidence="1" type="ORF">LVJ94_37165</name>
</gene>
<proteinExistence type="predicted"/>
<keyword evidence="2" id="KW-1185">Reference proteome</keyword>
<dbReference type="RefSeq" id="WP_394832162.1">
    <property type="nucleotide sequence ID" value="NZ_CP089929.1"/>
</dbReference>